<feature type="binding site" evidence="2">
    <location>
        <position position="44"/>
    </location>
    <ligand>
        <name>Fe cation</name>
        <dbReference type="ChEBI" id="CHEBI:24875"/>
        <label>1</label>
    </ligand>
</feature>
<comment type="caution">
    <text evidence="3">The sequence shown here is derived from an EMBL/GenBank/DDBJ whole genome shotgun (WGS) entry which is preliminary data.</text>
</comment>
<dbReference type="InterPro" id="IPR005235">
    <property type="entry name" value="YmdB-like"/>
</dbReference>
<dbReference type="NCBIfam" id="TIGR00282">
    <property type="entry name" value="TIGR00282 family metallophosphoesterase"/>
    <property type="match status" value="1"/>
</dbReference>
<accession>A0A316TWD9</accession>
<feature type="binding site" evidence="2">
    <location>
        <position position="12"/>
    </location>
    <ligand>
        <name>Fe cation</name>
        <dbReference type="ChEBI" id="CHEBI:24875"/>
        <label>1</label>
    </ligand>
</feature>
<dbReference type="AlphaFoldDB" id="A0A316TWD9"/>
<dbReference type="EMBL" id="QGGB01000003">
    <property type="protein sequence ID" value="PWN07525.1"/>
    <property type="molecule type" value="Genomic_DNA"/>
</dbReference>
<organism evidence="3 4">
    <name type="scientific">Rhodohalobacter mucosus</name>
    <dbReference type="NCBI Taxonomy" id="2079485"/>
    <lineage>
        <taxon>Bacteria</taxon>
        <taxon>Pseudomonadati</taxon>
        <taxon>Balneolota</taxon>
        <taxon>Balneolia</taxon>
        <taxon>Balneolales</taxon>
        <taxon>Balneolaceae</taxon>
        <taxon>Rhodohalobacter</taxon>
    </lineage>
</organism>
<evidence type="ECO:0000256" key="1">
    <source>
        <dbReference type="PIRSR" id="PIRSR004789-50"/>
    </source>
</evidence>
<dbReference type="OrthoDB" id="9801109at2"/>
<keyword evidence="2" id="KW-0479">Metal-binding</keyword>
<feature type="binding site" evidence="2">
    <location>
        <position position="156"/>
    </location>
    <ligand>
        <name>Fe cation</name>
        <dbReference type="ChEBI" id="CHEBI:24875"/>
        <label>2</label>
    </ligand>
</feature>
<dbReference type="Gene3D" id="3.60.21.10">
    <property type="match status" value="1"/>
</dbReference>
<dbReference type="PANTHER" id="PTHR36303">
    <property type="entry name" value="2',3'-CYCLIC-NUCLEOTIDE 2'-PHOSPHODIESTERASE"/>
    <property type="match status" value="1"/>
</dbReference>
<gene>
    <name evidence="3" type="ORF">DDZ15_04505</name>
</gene>
<evidence type="ECO:0000313" key="4">
    <source>
        <dbReference type="Proteomes" id="UP000245533"/>
    </source>
</evidence>
<dbReference type="RefSeq" id="WP_109645319.1">
    <property type="nucleotide sequence ID" value="NZ_QGGB01000003.1"/>
</dbReference>
<evidence type="ECO:0000256" key="2">
    <source>
        <dbReference type="PIRSR" id="PIRSR004789-51"/>
    </source>
</evidence>
<dbReference type="PIRSF" id="PIRSF004789">
    <property type="entry name" value="DR1281"/>
    <property type="match status" value="1"/>
</dbReference>
<protein>
    <submittedName>
        <fullName evidence="3">TIGR00282 family metallophosphoesterase</fullName>
    </submittedName>
</protein>
<name>A0A316TWD9_9BACT</name>
<reference evidence="3 4" key="1">
    <citation type="submission" date="2018-05" db="EMBL/GenBank/DDBJ databases">
        <title>Rhodohalobacter halophilus gen. nov., sp. nov., a moderately halophilic member of the family Balneolaceae.</title>
        <authorList>
            <person name="Liu Z.-W."/>
        </authorList>
    </citation>
    <scope>NUCLEOTIDE SEQUENCE [LARGE SCALE GENOMIC DNA]</scope>
    <source>
        <strain evidence="3 4">8A47</strain>
    </source>
</reference>
<feature type="binding site" evidence="2">
    <location>
        <position position="43"/>
    </location>
    <ligand>
        <name>Fe cation</name>
        <dbReference type="ChEBI" id="CHEBI:24875"/>
        <label>2</label>
    </ligand>
</feature>
<feature type="binding site" evidence="2">
    <location>
        <position position="43"/>
    </location>
    <ligand>
        <name>Fe cation</name>
        <dbReference type="ChEBI" id="CHEBI:24875"/>
        <label>1</label>
    </ligand>
</feature>
<dbReference type="CDD" id="cd07382">
    <property type="entry name" value="MPP_DR1281"/>
    <property type="match status" value="1"/>
</dbReference>
<evidence type="ECO:0000313" key="3">
    <source>
        <dbReference type="EMBL" id="PWN07525.1"/>
    </source>
</evidence>
<dbReference type="GO" id="GO:0046872">
    <property type="term" value="F:metal ion binding"/>
    <property type="evidence" value="ECO:0007669"/>
    <property type="project" value="UniProtKB-KW"/>
</dbReference>
<dbReference type="Proteomes" id="UP000245533">
    <property type="component" value="Unassembled WGS sequence"/>
</dbReference>
<feature type="binding site" evidence="2">
    <location>
        <position position="181"/>
    </location>
    <ligand>
        <name>Fe cation</name>
        <dbReference type="ChEBI" id="CHEBI:24875"/>
        <label>2</label>
    </ligand>
</feature>
<sequence length="269" mass="29962">MAKPLRLFFIADIVGEPGLNLLETMFPPLRDKYEPDFIIANAENSHEGRGLNRHIVKRLYDIGVNVITGGNHSFDKWKIFPYMKTDEKLLRPLNYPKGNAGYGYGIYDTGISGLKIGVLNLQGRTFMPQIDDPFSTCTWALERIKSETDIVFVDFHAEATAEKLAFAWNFDGKVSAVIGTHTHIPTNDARILPGGTGYLTDAGMTGPFDSVIGMDKDTSIRRFTLGTPQKYKIADKDNRICGVSLQIDPESAKCTHIEPVIFPEFTNSL</sequence>
<feature type="active site" description="Proton donor" evidence="1">
    <location>
        <position position="72"/>
    </location>
</feature>
<keyword evidence="4" id="KW-1185">Reference proteome</keyword>
<proteinExistence type="predicted"/>
<dbReference type="GO" id="GO:0004113">
    <property type="term" value="F:2',3'-cyclic-nucleotide 3'-phosphodiesterase activity"/>
    <property type="evidence" value="ECO:0007669"/>
    <property type="project" value="TreeGrafter"/>
</dbReference>
<feature type="binding site" evidence="2">
    <location>
        <position position="183"/>
    </location>
    <ligand>
        <name>Fe cation</name>
        <dbReference type="ChEBI" id="CHEBI:24875"/>
        <label>1</label>
    </ligand>
</feature>
<dbReference type="Pfam" id="PF13277">
    <property type="entry name" value="YmdB"/>
    <property type="match status" value="1"/>
</dbReference>
<dbReference type="InterPro" id="IPR029052">
    <property type="entry name" value="Metallo-depent_PP-like"/>
</dbReference>
<dbReference type="SUPFAM" id="SSF56300">
    <property type="entry name" value="Metallo-dependent phosphatases"/>
    <property type="match status" value="1"/>
</dbReference>
<feature type="binding site" evidence="2">
    <location>
        <position position="71"/>
    </location>
    <ligand>
        <name>Fe cation</name>
        <dbReference type="ChEBI" id="CHEBI:24875"/>
        <label>2</label>
    </ligand>
</feature>
<dbReference type="PANTHER" id="PTHR36303:SF1">
    <property type="entry name" value="2',3'-CYCLIC-NUCLEOTIDE 2'-PHOSPHODIESTERASE"/>
    <property type="match status" value="1"/>
</dbReference>